<dbReference type="InterPro" id="IPR000326">
    <property type="entry name" value="PAP2/HPO"/>
</dbReference>
<feature type="transmembrane region" description="Helical" evidence="1">
    <location>
        <begin position="185"/>
        <end position="205"/>
    </location>
</feature>
<dbReference type="Proteomes" id="UP000307749">
    <property type="component" value="Unassembled WGS sequence"/>
</dbReference>
<name>A0A4V3UTW7_9GAMM</name>
<feature type="transmembrane region" description="Helical" evidence="1">
    <location>
        <begin position="236"/>
        <end position="255"/>
    </location>
</feature>
<feature type="transmembrane region" description="Helical" evidence="1">
    <location>
        <begin position="212"/>
        <end position="230"/>
    </location>
</feature>
<evidence type="ECO:0000256" key="1">
    <source>
        <dbReference type="SAM" id="Phobius"/>
    </source>
</evidence>
<sequence length="259" mass="29216">MQRGRCRRRRFHGYDARTARPSTPIPRDPPTMPTPTSLIASATPPAARVDFPALPRLLGVCALAVLAVLLCYFLLDKPIAWFVYRHDLRRYAWLDWLTHIPDFIVYASVLILLLAPFRLAWRKSPARGERLLLTMSLSVATAVFLKNLLKYLFGRAWPETWIDHNPSLIQNHVYGFFWLQSGEGFHSFPSGHTTITFAAMSVLWLAAPRLRWLAALLCAAVIVGLLGMDYHFLGDIVAGAFLASVCGLYLQRALLAQRT</sequence>
<dbReference type="InterPro" id="IPR036938">
    <property type="entry name" value="PAP2/HPO_sf"/>
</dbReference>
<dbReference type="AlphaFoldDB" id="A0A4V3UTW7"/>
<reference evidence="3 4" key="1">
    <citation type="submission" date="2017-02" db="EMBL/GenBank/DDBJ databases">
        <title>Whole genome sequencing of Metallibacterium scheffleri DSM 24874 (T).</title>
        <authorList>
            <person name="Kumar S."/>
            <person name="Patil P."/>
            <person name="Patil P.B."/>
        </authorList>
    </citation>
    <scope>NUCLEOTIDE SEQUENCE [LARGE SCALE GENOMIC DNA]</scope>
    <source>
        <strain evidence="3 4">DSM 24874</strain>
    </source>
</reference>
<comment type="caution">
    <text evidence="3">The sequence shown here is derived from an EMBL/GenBank/DDBJ whole genome shotgun (WGS) entry which is preliminary data.</text>
</comment>
<evidence type="ECO:0000313" key="3">
    <source>
        <dbReference type="EMBL" id="THD12181.1"/>
    </source>
</evidence>
<feature type="domain" description="Phosphatidic acid phosphatase type 2/haloperoxidase" evidence="2">
    <location>
        <begin position="131"/>
        <end position="251"/>
    </location>
</feature>
<evidence type="ECO:0000313" key="4">
    <source>
        <dbReference type="Proteomes" id="UP000307749"/>
    </source>
</evidence>
<dbReference type="STRING" id="993689.GCA_002077135_03306"/>
<feature type="transmembrane region" description="Helical" evidence="1">
    <location>
        <begin position="103"/>
        <end position="119"/>
    </location>
</feature>
<dbReference type="Pfam" id="PF01569">
    <property type="entry name" value="PAP2"/>
    <property type="match status" value="1"/>
</dbReference>
<organism evidence="3 4">
    <name type="scientific">Metallibacterium scheffleri</name>
    <dbReference type="NCBI Taxonomy" id="993689"/>
    <lineage>
        <taxon>Bacteria</taxon>
        <taxon>Pseudomonadati</taxon>
        <taxon>Pseudomonadota</taxon>
        <taxon>Gammaproteobacteria</taxon>
        <taxon>Lysobacterales</taxon>
        <taxon>Rhodanobacteraceae</taxon>
        <taxon>Metallibacterium</taxon>
    </lineage>
</organism>
<keyword evidence="1" id="KW-0472">Membrane</keyword>
<dbReference type="EMBL" id="MWQO01000003">
    <property type="protein sequence ID" value="THD12181.1"/>
    <property type="molecule type" value="Genomic_DNA"/>
</dbReference>
<gene>
    <name evidence="3" type="ORF">B1806_01125</name>
</gene>
<accession>A0A4V3UTW7</accession>
<feature type="transmembrane region" description="Helical" evidence="1">
    <location>
        <begin position="57"/>
        <end position="75"/>
    </location>
</feature>
<proteinExistence type="predicted"/>
<feature type="transmembrane region" description="Helical" evidence="1">
    <location>
        <begin position="131"/>
        <end position="149"/>
    </location>
</feature>
<dbReference type="SMART" id="SM00014">
    <property type="entry name" value="acidPPc"/>
    <property type="match status" value="1"/>
</dbReference>
<keyword evidence="1" id="KW-0812">Transmembrane</keyword>
<protein>
    <recommendedName>
        <fullName evidence="2">Phosphatidic acid phosphatase type 2/haloperoxidase domain-containing protein</fullName>
    </recommendedName>
</protein>
<dbReference type="Gene3D" id="1.20.144.10">
    <property type="entry name" value="Phosphatidic acid phosphatase type 2/haloperoxidase"/>
    <property type="match status" value="1"/>
</dbReference>
<keyword evidence="1" id="KW-1133">Transmembrane helix</keyword>
<evidence type="ECO:0000259" key="2">
    <source>
        <dbReference type="SMART" id="SM00014"/>
    </source>
</evidence>
<keyword evidence="4" id="KW-1185">Reference proteome</keyword>
<dbReference type="SUPFAM" id="SSF48317">
    <property type="entry name" value="Acid phosphatase/Vanadium-dependent haloperoxidase"/>
    <property type="match status" value="1"/>
</dbReference>